<dbReference type="GO" id="GO:0000774">
    <property type="term" value="F:adenyl-nucleotide exchange factor activity"/>
    <property type="evidence" value="ECO:0007669"/>
    <property type="project" value="InterPro"/>
</dbReference>
<dbReference type="OrthoDB" id="3701169at2"/>
<organism evidence="3 4">
    <name type="scientific">Kutzneria albida DSM 43870</name>
    <dbReference type="NCBI Taxonomy" id="1449976"/>
    <lineage>
        <taxon>Bacteria</taxon>
        <taxon>Bacillati</taxon>
        <taxon>Actinomycetota</taxon>
        <taxon>Actinomycetes</taxon>
        <taxon>Pseudonocardiales</taxon>
        <taxon>Pseudonocardiaceae</taxon>
        <taxon>Kutzneria</taxon>
    </lineage>
</organism>
<dbReference type="PATRIC" id="fig|1449976.3.peg.8761"/>
<proteinExistence type="predicted"/>
<dbReference type="Gene3D" id="2.30.22.10">
    <property type="entry name" value="Head domain of nucleotide exchange factor GrpE"/>
    <property type="match status" value="1"/>
</dbReference>
<dbReference type="Pfam" id="PF01025">
    <property type="entry name" value="GrpE"/>
    <property type="match status" value="1"/>
</dbReference>
<dbReference type="STRING" id="1449976.KALB_8724"/>
<feature type="region of interest" description="Disordered" evidence="2">
    <location>
        <begin position="65"/>
        <end position="87"/>
    </location>
</feature>
<evidence type="ECO:0000313" key="3">
    <source>
        <dbReference type="EMBL" id="AHI02081.1"/>
    </source>
</evidence>
<sequence length="117" mass="12264">MSGGTEPPGAASEPDVQAELLEQALSERKALINLCLYAMDRARSSGVVERLEAGLAELGVSAVRPDGERFDPAHHEAGGTQPTEDPALDGLVAETELAGFTDRGLPLRPPIVIVYAS</sequence>
<evidence type="ECO:0000256" key="1">
    <source>
        <dbReference type="ARBA" id="ARBA00023186"/>
    </source>
</evidence>
<evidence type="ECO:0008006" key="5">
    <source>
        <dbReference type="Google" id="ProtNLM"/>
    </source>
</evidence>
<name>W5WMS8_9PSEU</name>
<dbReference type="HOGENOM" id="CLU_147411_0_0_11"/>
<reference evidence="3 4" key="1">
    <citation type="journal article" date="2014" name="BMC Genomics">
        <title>Complete genome sequence of producer of the glycopeptide antibiotic Aculeximycin Kutzneria albida DSM 43870T, a representative of minor genus of Pseudonocardiaceae.</title>
        <authorList>
            <person name="Rebets Y."/>
            <person name="Tokovenko B."/>
            <person name="Lushchyk I."/>
            <person name="Ruckert C."/>
            <person name="Zaburannyi N."/>
            <person name="Bechthold A."/>
            <person name="Kalinowski J."/>
            <person name="Luzhetskyy A."/>
        </authorList>
    </citation>
    <scope>NUCLEOTIDE SEQUENCE [LARGE SCALE GENOMIC DNA]</scope>
    <source>
        <strain evidence="3">DSM 43870</strain>
    </source>
</reference>
<gene>
    <name evidence="3" type="ORF">KALB_8724</name>
</gene>
<dbReference type="EMBL" id="CP007155">
    <property type="protein sequence ID" value="AHI02081.1"/>
    <property type="molecule type" value="Genomic_DNA"/>
</dbReference>
<keyword evidence="1" id="KW-0143">Chaperone</keyword>
<feature type="compositionally biased region" description="Basic and acidic residues" evidence="2">
    <location>
        <begin position="65"/>
        <end position="77"/>
    </location>
</feature>
<dbReference type="InterPro" id="IPR009012">
    <property type="entry name" value="GrpE_head"/>
</dbReference>
<dbReference type="GO" id="GO:0042803">
    <property type="term" value="F:protein homodimerization activity"/>
    <property type="evidence" value="ECO:0007669"/>
    <property type="project" value="InterPro"/>
</dbReference>
<dbReference type="KEGG" id="kal:KALB_8724"/>
<dbReference type="SUPFAM" id="SSF51064">
    <property type="entry name" value="Head domain of nucleotide exchange factor GrpE"/>
    <property type="match status" value="1"/>
</dbReference>
<dbReference type="GO" id="GO:0006457">
    <property type="term" value="P:protein folding"/>
    <property type="evidence" value="ECO:0007669"/>
    <property type="project" value="InterPro"/>
</dbReference>
<accession>W5WMS8</accession>
<dbReference type="GO" id="GO:0051087">
    <property type="term" value="F:protein-folding chaperone binding"/>
    <property type="evidence" value="ECO:0007669"/>
    <property type="project" value="InterPro"/>
</dbReference>
<protein>
    <recommendedName>
        <fullName evidence="5">Nucleotide exchange factor GrpE</fullName>
    </recommendedName>
</protein>
<dbReference type="AlphaFoldDB" id="W5WMS8"/>
<evidence type="ECO:0000256" key="2">
    <source>
        <dbReference type="SAM" id="MobiDB-lite"/>
    </source>
</evidence>
<dbReference type="InterPro" id="IPR000740">
    <property type="entry name" value="GrpE"/>
</dbReference>
<keyword evidence="4" id="KW-1185">Reference proteome</keyword>
<dbReference type="eggNOG" id="COG0576">
    <property type="taxonomic scope" value="Bacteria"/>
</dbReference>
<dbReference type="Proteomes" id="UP000019225">
    <property type="component" value="Chromosome"/>
</dbReference>
<evidence type="ECO:0000313" key="4">
    <source>
        <dbReference type="Proteomes" id="UP000019225"/>
    </source>
</evidence>